<dbReference type="AlphaFoldDB" id="A0A420E845"/>
<dbReference type="Pfam" id="PF00571">
    <property type="entry name" value="CBS"/>
    <property type="match status" value="2"/>
</dbReference>
<dbReference type="Gene3D" id="1.20.1080.10">
    <property type="entry name" value="Glycerol uptake facilitator protein"/>
    <property type="match status" value="1"/>
</dbReference>
<dbReference type="PROSITE" id="PS51371">
    <property type="entry name" value="CBS"/>
    <property type="match status" value="2"/>
</dbReference>
<evidence type="ECO:0000256" key="3">
    <source>
        <dbReference type="ARBA" id="ARBA00022989"/>
    </source>
</evidence>
<dbReference type="EMBL" id="RAQO01000008">
    <property type="protein sequence ID" value="RKF15699.1"/>
    <property type="molecule type" value="Genomic_DNA"/>
</dbReference>
<evidence type="ECO:0000259" key="9">
    <source>
        <dbReference type="PROSITE" id="PS51371"/>
    </source>
</evidence>
<comment type="similarity">
    <text evidence="5">Belongs to the FNT transporter (TC 1.A.16) family.</text>
</comment>
<evidence type="ECO:0000256" key="2">
    <source>
        <dbReference type="ARBA" id="ARBA00022692"/>
    </source>
</evidence>
<feature type="domain" description="CBS" evidence="9">
    <location>
        <begin position="407"/>
        <end position="495"/>
    </location>
</feature>
<feature type="transmembrane region" description="Helical" evidence="8">
    <location>
        <begin position="267"/>
        <end position="289"/>
    </location>
</feature>
<dbReference type="PROSITE" id="PS01006">
    <property type="entry name" value="FORMATE_NITRITE_TP_2"/>
    <property type="match status" value="1"/>
</dbReference>
<dbReference type="Pfam" id="PF01226">
    <property type="entry name" value="Form_Nir_trans"/>
    <property type="match status" value="1"/>
</dbReference>
<feature type="transmembrane region" description="Helical" evidence="8">
    <location>
        <begin position="134"/>
        <end position="153"/>
    </location>
</feature>
<evidence type="ECO:0000313" key="11">
    <source>
        <dbReference type="Proteomes" id="UP000286482"/>
    </source>
</evidence>
<dbReference type="PANTHER" id="PTHR30520">
    <property type="entry name" value="FORMATE TRANSPORTER-RELATED"/>
    <property type="match status" value="1"/>
</dbReference>
<feature type="transmembrane region" description="Helical" evidence="8">
    <location>
        <begin position="87"/>
        <end position="113"/>
    </location>
</feature>
<comment type="subcellular location">
    <subcellularLocation>
        <location evidence="1">Membrane</location>
        <topology evidence="1">Multi-pass membrane protein</topology>
    </subcellularLocation>
</comment>
<evidence type="ECO:0000256" key="1">
    <source>
        <dbReference type="ARBA" id="ARBA00004141"/>
    </source>
</evidence>
<comment type="caution">
    <text evidence="10">The sequence shown here is derived from an EMBL/GenBank/DDBJ whole genome shotgun (WGS) entry which is preliminary data.</text>
</comment>
<keyword evidence="2 8" id="KW-0812">Transmembrane</keyword>
<dbReference type="RefSeq" id="WP_120355785.1">
    <property type="nucleotide sequence ID" value="NZ_RAQO01000008.1"/>
</dbReference>
<evidence type="ECO:0000256" key="7">
    <source>
        <dbReference type="PROSITE-ProRule" id="PRU00703"/>
    </source>
</evidence>
<dbReference type="InterPro" id="IPR000292">
    <property type="entry name" value="For/NO2_transpt"/>
</dbReference>
<feature type="transmembrane region" description="Helical" evidence="8">
    <location>
        <begin position="47"/>
        <end position="67"/>
    </location>
</feature>
<evidence type="ECO:0000313" key="10">
    <source>
        <dbReference type="EMBL" id="RKF15699.1"/>
    </source>
</evidence>
<dbReference type="PROSITE" id="PS01005">
    <property type="entry name" value="FORMATE_NITRITE_TP_1"/>
    <property type="match status" value="1"/>
</dbReference>
<keyword evidence="7" id="KW-0129">CBS domain</keyword>
<organism evidence="10 11">
    <name type="scientific">Alginatibacterium sediminis</name>
    <dbReference type="NCBI Taxonomy" id="2164068"/>
    <lineage>
        <taxon>Bacteria</taxon>
        <taxon>Pseudomonadati</taxon>
        <taxon>Pseudomonadota</taxon>
        <taxon>Gammaproteobacteria</taxon>
        <taxon>Alteromonadales</taxon>
        <taxon>Alteromonadaceae</taxon>
        <taxon>Alginatibacterium</taxon>
    </lineage>
</organism>
<sequence length="513" mass="55947">MNVVQALPPKRQPKPTEQAQVKKVVSTFDHAKTYAQSKIAKNALHSFTLAVFAGLFIGLAFVFYITVTTGAGDAPWGLVRLSGGLAFSMGLMLVVVCGGELFTSTVLSVIAWFQKQVSTKELLKCWARVYVGNFIGASLLIALVLVGGMHSLAGGEWGANAIAIAQHKLHHGWWQAFSLGVLCNLLVCLAIWMTFTAKDQLAKSMLMILPVAMFVSSGFEHSIANLFMVPLAMGIKTVASPELLATMGFSLAQLSDLSWSNFIVNNLIPVTLGNIVGGAVLVAFGFWIADKASHNSEQQIDTAKTPTLKLISSIPTLHDAQQSGDTTMNTIAKKTVTSIMQENALMLNPEMSIQQALTAFVDHDLRSAPVVDNQHRLVGYLSEQDILRFYWSEEYQMDSNWLVKDMMQTEVMTLSPADSLDALVELMCVDRETLFPVSDTGVFTGGSYQSYEQRLRRAVSSKPSHYPVVKDGYLVGMVNRHSLLKALAQTSSKEELSTPIQQQTCELEASGAV</sequence>
<dbReference type="InterPro" id="IPR023999">
    <property type="entry name" value="Formate_transptr_FocA"/>
</dbReference>
<dbReference type="InterPro" id="IPR023271">
    <property type="entry name" value="Aquaporin-like"/>
</dbReference>
<feature type="domain" description="CBS" evidence="9">
    <location>
        <begin position="340"/>
        <end position="399"/>
    </location>
</feature>
<dbReference type="Proteomes" id="UP000286482">
    <property type="component" value="Unassembled WGS sequence"/>
</dbReference>
<gene>
    <name evidence="10" type="primary">focA</name>
    <name evidence="10" type="ORF">DBZ36_15065</name>
</gene>
<feature type="transmembrane region" description="Helical" evidence="8">
    <location>
        <begin position="207"/>
        <end position="233"/>
    </location>
</feature>
<dbReference type="SUPFAM" id="SSF54631">
    <property type="entry name" value="CBS-domain pair"/>
    <property type="match status" value="1"/>
</dbReference>
<dbReference type="SMART" id="SM00116">
    <property type="entry name" value="CBS"/>
    <property type="match status" value="2"/>
</dbReference>
<dbReference type="InterPro" id="IPR046342">
    <property type="entry name" value="CBS_dom_sf"/>
</dbReference>
<protein>
    <recommendedName>
        <fullName evidence="6">Formate transporter FocA</fullName>
    </recommendedName>
</protein>
<keyword evidence="11" id="KW-1185">Reference proteome</keyword>
<evidence type="ECO:0000256" key="4">
    <source>
        <dbReference type="ARBA" id="ARBA00023136"/>
    </source>
</evidence>
<reference evidence="10 11" key="1">
    <citation type="submission" date="2018-09" db="EMBL/GenBank/DDBJ databases">
        <authorList>
            <person name="Wang Z."/>
        </authorList>
    </citation>
    <scope>NUCLEOTIDE SEQUENCE [LARGE SCALE GENOMIC DNA]</scope>
    <source>
        <strain evidence="10 11">ALS 81</strain>
    </source>
</reference>
<evidence type="ECO:0000256" key="8">
    <source>
        <dbReference type="SAM" id="Phobius"/>
    </source>
</evidence>
<name>A0A420E845_9ALTE</name>
<dbReference type="InterPro" id="IPR024002">
    <property type="entry name" value="For/NO2_transpt_CS"/>
</dbReference>
<dbReference type="NCBIfam" id="TIGR00790">
    <property type="entry name" value="fnt"/>
    <property type="match status" value="1"/>
</dbReference>
<dbReference type="Gene3D" id="3.10.580.10">
    <property type="entry name" value="CBS-domain"/>
    <property type="match status" value="1"/>
</dbReference>
<keyword evidence="3 8" id="KW-1133">Transmembrane helix</keyword>
<keyword evidence="4 8" id="KW-0472">Membrane</keyword>
<dbReference type="GO" id="GO:0005886">
    <property type="term" value="C:plasma membrane"/>
    <property type="evidence" value="ECO:0007669"/>
    <property type="project" value="UniProtKB-UniRule"/>
</dbReference>
<dbReference type="NCBIfam" id="TIGR04060">
    <property type="entry name" value="formate_focA"/>
    <property type="match status" value="1"/>
</dbReference>
<accession>A0A420E845</accession>
<evidence type="ECO:0000256" key="6">
    <source>
        <dbReference type="NCBIfam" id="TIGR04060"/>
    </source>
</evidence>
<dbReference type="InterPro" id="IPR000644">
    <property type="entry name" value="CBS_dom"/>
</dbReference>
<dbReference type="PANTHER" id="PTHR30520:SF6">
    <property type="entry name" value="FORMATE_NITRATE FAMILY TRANSPORTER (EUROFUNG)"/>
    <property type="match status" value="1"/>
</dbReference>
<evidence type="ECO:0000256" key="5">
    <source>
        <dbReference type="ARBA" id="ARBA00049660"/>
    </source>
</evidence>
<proteinExistence type="inferred from homology"/>
<dbReference type="GO" id="GO:0015499">
    <property type="term" value="F:formate transmembrane transporter activity"/>
    <property type="evidence" value="ECO:0007669"/>
    <property type="project" value="UniProtKB-UniRule"/>
</dbReference>
<feature type="transmembrane region" description="Helical" evidence="8">
    <location>
        <begin position="173"/>
        <end position="195"/>
    </location>
</feature>
<dbReference type="OrthoDB" id="9786493at2"/>